<dbReference type="OrthoDB" id="5363415at2759"/>
<evidence type="ECO:0000256" key="1">
    <source>
        <dbReference type="SAM" id="MobiDB-lite"/>
    </source>
</evidence>
<dbReference type="VEuPathDB" id="FungiDB:BTJ68_04912"/>
<accession>A0A3M7EFV9</accession>
<dbReference type="AlphaFoldDB" id="A0A3M7EFV9"/>
<proteinExistence type="predicted"/>
<organism evidence="2 3">
    <name type="scientific">Hortaea werneckii</name>
    <name type="common">Black yeast</name>
    <name type="synonym">Cladosporium werneckii</name>
    <dbReference type="NCBI Taxonomy" id="91943"/>
    <lineage>
        <taxon>Eukaryota</taxon>
        <taxon>Fungi</taxon>
        <taxon>Dikarya</taxon>
        <taxon>Ascomycota</taxon>
        <taxon>Pezizomycotina</taxon>
        <taxon>Dothideomycetes</taxon>
        <taxon>Dothideomycetidae</taxon>
        <taxon>Mycosphaerellales</taxon>
        <taxon>Teratosphaeriaceae</taxon>
        <taxon>Hortaea</taxon>
    </lineage>
</organism>
<sequence length="295" mass="32664">RCSHPARIALPLEQTLAFENITLLFDCGNKSWIMDASNGQPDLQSILATLAQYANPTASSAGLPSQGSDQVVGHDQIYSHSSSENTPTPPPTLPLPNQRSHDPRLLRPQSRTATASPRPMIDPASITTWPEGLRCVTKIAQQNANFAASIKKMMADQRKHEMQWYASRQNLKQTQANRISSSAKAASILQSLGSVSQPAPSNDRSEADDQAELAEYDRKLYTAQTSMEEAMTAELKALGVPFFGTSQHLVVPDGWDVSKEQLPEDHPKWSKLITDSELRTLRRKMVSHLEDMYKD</sequence>
<feature type="region of interest" description="Disordered" evidence="1">
    <location>
        <begin position="79"/>
        <end position="104"/>
    </location>
</feature>
<protein>
    <submittedName>
        <fullName evidence="2">Uncharacterized protein</fullName>
    </submittedName>
</protein>
<evidence type="ECO:0000313" key="2">
    <source>
        <dbReference type="EMBL" id="RMY75360.1"/>
    </source>
</evidence>
<name>A0A3M7EFV9_HORWE</name>
<dbReference type="EMBL" id="QWIP01000058">
    <property type="protein sequence ID" value="RMY75360.1"/>
    <property type="molecule type" value="Genomic_DNA"/>
</dbReference>
<dbReference type="Proteomes" id="UP000269276">
    <property type="component" value="Unassembled WGS sequence"/>
</dbReference>
<gene>
    <name evidence="2" type="ORF">D0863_02661</name>
</gene>
<evidence type="ECO:0000313" key="3">
    <source>
        <dbReference type="Proteomes" id="UP000269276"/>
    </source>
</evidence>
<dbReference type="InterPro" id="IPR018858">
    <property type="entry name" value="DUF2458"/>
</dbReference>
<feature type="non-terminal residue" evidence="2">
    <location>
        <position position="1"/>
    </location>
</feature>
<dbReference type="Pfam" id="PF10454">
    <property type="entry name" value="DUF2458"/>
    <property type="match status" value="1"/>
</dbReference>
<reference evidence="2 3" key="1">
    <citation type="journal article" date="2018" name="BMC Genomics">
        <title>Genomic evidence for intraspecific hybridization in a clonal and extremely halotolerant yeast.</title>
        <authorList>
            <person name="Gostincar C."/>
            <person name="Stajich J.E."/>
            <person name="Zupancic J."/>
            <person name="Zalar P."/>
            <person name="Gunde-Cimerman N."/>
        </authorList>
    </citation>
    <scope>NUCLEOTIDE SEQUENCE [LARGE SCALE GENOMIC DNA]</scope>
    <source>
        <strain evidence="2 3">EXF-2682</strain>
    </source>
</reference>
<comment type="caution">
    <text evidence="2">The sequence shown here is derived from an EMBL/GenBank/DDBJ whole genome shotgun (WGS) entry which is preliminary data.</text>
</comment>